<dbReference type="EMBL" id="QRGO01000001">
    <property type="protein sequence ID" value="RDV04840.1"/>
    <property type="molecule type" value="Genomic_DNA"/>
</dbReference>
<dbReference type="RefSeq" id="WP_115516867.1">
    <property type="nucleotide sequence ID" value="NZ_QRGO01000001.1"/>
</dbReference>
<protein>
    <recommendedName>
        <fullName evidence="2">TY-Chap N-terminal domain-containing protein</fullName>
    </recommendedName>
</protein>
<dbReference type="Proteomes" id="UP000263993">
    <property type="component" value="Unassembled WGS sequence"/>
</dbReference>
<evidence type="ECO:0000313" key="4">
    <source>
        <dbReference type="Proteomes" id="UP000263993"/>
    </source>
</evidence>
<organism evidence="3 4">
    <name type="scientific">Undibacter mobilis</name>
    <dbReference type="NCBI Taxonomy" id="2292256"/>
    <lineage>
        <taxon>Bacteria</taxon>
        <taxon>Pseudomonadati</taxon>
        <taxon>Pseudomonadota</taxon>
        <taxon>Alphaproteobacteria</taxon>
        <taxon>Hyphomicrobiales</taxon>
        <taxon>Nitrobacteraceae</taxon>
        <taxon>Undibacter</taxon>
    </lineage>
</organism>
<proteinExistence type="predicted"/>
<keyword evidence="4" id="KW-1185">Reference proteome</keyword>
<dbReference type="Pfam" id="PF22552">
    <property type="entry name" value="TY-Chap3"/>
    <property type="match status" value="1"/>
</dbReference>
<evidence type="ECO:0000313" key="3">
    <source>
        <dbReference type="EMBL" id="RDV04840.1"/>
    </source>
</evidence>
<feature type="chain" id="PRO_5017077190" description="TY-Chap N-terminal domain-containing protein" evidence="1">
    <location>
        <begin position="22"/>
        <end position="171"/>
    </location>
</feature>
<dbReference type="OrthoDB" id="8116810at2"/>
<comment type="caution">
    <text evidence="3">The sequence shown here is derived from an EMBL/GenBank/DDBJ whole genome shotgun (WGS) entry which is preliminary data.</text>
</comment>
<keyword evidence="1" id="KW-0732">Signal</keyword>
<feature type="signal peptide" evidence="1">
    <location>
        <begin position="1"/>
        <end position="21"/>
    </location>
</feature>
<evidence type="ECO:0000256" key="1">
    <source>
        <dbReference type="SAM" id="SignalP"/>
    </source>
</evidence>
<accession>A0A371BBB1</accession>
<feature type="domain" description="TY-Chap N-terminal" evidence="2">
    <location>
        <begin position="55"/>
        <end position="150"/>
    </location>
</feature>
<gene>
    <name evidence="3" type="ORF">DXH78_09860</name>
</gene>
<name>A0A371BBB1_9BRAD</name>
<dbReference type="AlphaFoldDB" id="A0A371BBB1"/>
<sequence length="171" mass="18605">MMRWLSGLLFIPVAMAVPAAAQTPDTLKDLLRFQECPLSSQITAVYARPAFADPARQFTRISPKGKPEGYVRCSLRDRSVYCEASAVRGRSLSDRTPLPTDAVAALLRLGFQPQQGGADLMYRRVLTGSPDFDAVATLMLTTLHDAYGAREELGIETVAPFAGQIVTACVR</sequence>
<reference evidence="4" key="1">
    <citation type="submission" date="2018-08" db="EMBL/GenBank/DDBJ databases">
        <authorList>
            <person name="Kim S.-J."/>
            <person name="Jung G.-Y."/>
        </authorList>
    </citation>
    <scope>NUCLEOTIDE SEQUENCE [LARGE SCALE GENOMIC DNA]</scope>
    <source>
        <strain evidence="4">GY_H</strain>
    </source>
</reference>
<dbReference type="InterPro" id="IPR054344">
    <property type="entry name" value="TY-Chap_N"/>
</dbReference>
<evidence type="ECO:0000259" key="2">
    <source>
        <dbReference type="Pfam" id="PF22552"/>
    </source>
</evidence>